<feature type="compositionally biased region" description="Basic and acidic residues" evidence="1">
    <location>
        <begin position="1"/>
        <end position="26"/>
    </location>
</feature>
<dbReference type="AlphaFoldDB" id="A0A9P0F9W6"/>
<gene>
    <name evidence="2" type="ORF">BEMITA_LOCUS12670</name>
</gene>
<accession>A0A9P0F9W6</accession>
<sequence>MRKEHHTTPPEKRDQRGRECERDRPFHPIPVHPSPSQSIPVHPIPSIPSHSITFHLISSHFITRRCVHTARLTVERALRRAVRRTLSLRTERPGGCPSYRSSGDRTNRVDAPLTPRLSLHEHVSDRTPIRVEVINAHRCPSVSGGELHSDGDPFATCSCNDCLG</sequence>
<feature type="region of interest" description="Disordered" evidence="1">
    <location>
        <begin position="89"/>
        <end position="110"/>
    </location>
</feature>
<proteinExistence type="predicted"/>
<organism evidence="2 3">
    <name type="scientific">Bemisia tabaci</name>
    <name type="common">Sweetpotato whitefly</name>
    <name type="synonym">Aleurodes tabaci</name>
    <dbReference type="NCBI Taxonomy" id="7038"/>
    <lineage>
        <taxon>Eukaryota</taxon>
        <taxon>Metazoa</taxon>
        <taxon>Ecdysozoa</taxon>
        <taxon>Arthropoda</taxon>
        <taxon>Hexapoda</taxon>
        <taxon>Insecta</taxon>
        <taxon>Pterygota</taxon>
        <taxon>Neoptera</taxon>
        <taxon>Paraneoptera</taxon>
        <taxon>Hemiptera</taxon>
        <taxon>Sternorrhyncha</taxon>
        <taxon>Aleyrodoidea</taxon>
        <taxon>Aleyrodidae</taxon>
        <taxon>Aleyrodinae</taxon>
        <taxon>Bemisia</taxon>
    </lineage>
</organism>
<protein>
    <submittedName>
        <fullName evidence="2">Uncharacterized protein</fullName>
    </submittedName>
</protein>
<evidence type="ECO:0000313" key="2">
    <source>
        <dbReference type="EMBL" id="CAH0394361.1"/>
    </source>
</evidence>
<dbReference type="EMBL" id="OU963869">
    <property type="protein sequence ID" value="CAH0394361.1"/>
    <property type="molecule type" value="Genomic_DNA"/>
</dbReference>
<name>A0A9P0F9W6_BEMTA</name>
<evidence type="ECO:0000256" key="1">
    <source>
        <dbReference type="SAM" id="MobiDB-lite"/>
    </source>
</evidence>
<dbReference type="Proteomes" id="UP001152759">
    <property type="component" value="Chromosome 8"/>
</dbReference>
<feature type="region of interest" description="Disordered" evidence="1">
    <location>
        <begin position="1"/>
        <end position="38"/>
    </location>
</feature>
<evidence type="ECO:0000313" key="3">
    <source>
        <dbReference type="Proteomes" id="UP001152759"/>
    </source>
</evidence>
<reference evidence="2" key="1">
    <citation type="submission" date="2021-12" db="EMBL/GenBank/DDBJ databases">
        <authorList>
            <person name="King R."/>
        </authorList>
    </citation>
    <scope>NUCLEOTIDE SEQUENCE</scope>
</reference>
<keyword evidence="3" id="KW-1185">Reference proteome</keyword>